<keyword evidence="3" id="KW-1185">Reference proteome</keyword>
<comment type="caution">
    <text evidence="2">The sequence shown here is derived from an EMBL/GenBank/DDBJ whole genome shotgun (WGS) entry which is preliminary data.</text>
</comment>
<organism evidence="2 3">
    <name type="scientific">Prorocentrum cordatum</name>
    <dbReference type="NCBI Taxonomy" id="2364126"/>
    <lineage>
        <taxon>Eukaryota</taxon>
        <taxon>Sar</taxon>
        <taxon>Alveolata</taxon>
        <taxon>Dinophyceae</taxon>
        <taxon>Prorocentrales</taxon>
        <taxon>Prorocentraceae</taxon>
        <taxon>Prorocentrum</taxon>
    </lineage>
</organism>
<accession>A0ABN9W6S7</accession>
<reference evidence="2" key="1">
    <citation type="submission" date="2023-10" db="EMBL/GenBank/DDBJ databases">
        <authorList>
            <person name="Chen Y."/>
            <person name="Shah S."/>
            <person name="Dougan E. K."/>
            <person name="Thang M."/>
            <person name="Chan C."/>
        </authorList>
    </citation>
    <scope>NUCLEOTIDE SEQUENCE [LARGE SCALE GENOMIC DNA]</scope>
</reference>
<evidence type="ECO:0000256" key="1">
    <source>
        <dbReference type="SAM" id="MobiDB-lite"/>
    </source>
</evidence>
<dbReference type="PROSITE" id="PS50096">
    <property type="entry name" value="IQ"/>
    <property type="match status" value="1"/>
</dbReference>
<evidence type="ECO:0000313" key="2">
    <source>
        <dbReference type="EMBL" id="CAK0881857.1"/>
    </source>
</evidence>
<feature type="non-terminal residue" evidence="2">
    <location>
        <position position="1"/>
    </location>
</feature>
<evidence type="ECO:0000313" key="3">
    <source>
        <dbReference type="Proteomes" id="UP001189429"/>
    </source>
</evidence>
<dbReference type="EMBL" id="CAUYUJ010018237">
    <property type="protein sequence ID" value="CAK0881857.1"/>
    <property type="molecule type" value="Genomic_DNA"/>
</dbReference>
<sequence length="323" mass="35703">ERLFGEVYGVDDRALRLGAEADERKRRWVQGKKGFEQRIGLLEDKRRAAAATRIQSMWRRAAARRAVERRRAEQRRRRAQEAQRREEAWQGLVEAQPALEATSRRRRARLEAEGALLERARLRESSAAVVQSRHHFAAGQVAAAAQQQEPTAGSHAAVAGSDGLLRVGAPAPRGQEATPRELARARGEAKEVQAMVAKRTQAGGCHRGADKLDRPARPLHPHAWAQARAVLDKAVRAADVLQAVQGQVGEAAMDIWCSSCGKGGLDRLGSHPTKTNIVTNQPRYRDRPLPRDRLEHMAMCAGVSSLRRDLALSTMAEAIAWHI</sequence>
<proteinExistence type="predicted"/>
<feature type="compositionally biased region" description="Basic and acidic residues" evidence="1">
    <location>
        <begin position="178"/>
        <end position="188"/>
    </location>
</feature>
<protein>
    <submittedName>
        <fullName evidence="2">Uncharacterized protein</fullName>
    </submittedName>
</protein>
<dbReference type="Proteomes" id="UP001189429">
    <property type="component" value="Unassembled WGS sequence"/>
</dbReference>
<gene>
    <name evidence="2" type="ORF">PCOR1329_LOCUS64570</name>
</gene>
<feature type="region of interest" description="Disordered" evidence="1">
    <location>
        <begin position="165"/>
        <end position="188"/>
    </location>
</feature>
<name>A0ABN9W6S7_9DINO</name>